<gene>
    <name evidence="1" type="ORF">X474_27510</name>
</gene>
<evidence type="ECO:0000313" key="1">
    <source>
        <dbReference type="EMBL" id="KIX11041.1"/>
    </source>
</evidence>
<keyword evidence="2" id="KW-1185">Reference proteome</keyword>
<dbReference type="STRING" id="1429043.X474_27510"/>
<sequence length="66" mass="8003">MFLKNHLDSYFQIVKGLADRKKFDLIDRLFSCLLLPVCFYWKGERCFEAVHKVPLRHKPQFILNFK</sequence>
<evidence type="ECO:0000313" key="2">
    <source>
        <dbReference type="Proteomes" id="UP000032233"/>
    </source>
</evidence>
<organism evidence="1 2">
    <name type="scientific">Dethiosulfatarculus sandiegensis</name>
    <dbReference type="NCBI Taxonomy" id="1429043"/>
    <lineage>
        <taxon>Bacteria</taxon>
        <taxon>Pseudomonadati</taxon>
        <taxon>Thermodesulfobacteriota</taxon>
        <taxon>Desulfarculia</taxon>
        <taxon>Desulfarculales</taxon>
        <taxon>Desulfarculaceae</taxon>
        <taxon>Dethiosulfatarculus</taxon>
    </lineage>
</organism>
<comment type="caution">
    <text evidence="1">The sequence shown here is derived from an EMBL/GenBank/DDBJ whole genome shotgun (WGS) entry which is preliminary data.</text>
</comment>
<dbReference type="InParanoid" id="A0A0D2J5T3"/>
<name>A0A0D2J5T3_9BACT</name>
<dbReference type="AlphaFoldDB" id="A0A0D2J5T3"/>
<accession>A0A0D2J5T3</accession>
<dbReference type="EMBL" id="AZAC01000078">
    <property type="protein sequence ID" value="KIX11041.1"/>
    <property type="molecule type" value="Genomic_DNA"/>
</dbReference>
<dbReference type="Proteomes" id="UP000032233">
    <property type="component" value="Unassembled WGS sequence"/>
</dbReference>
<reference evidence="1 2" key="1">
    <citation type="submission" date="2013-11" db="EMBL/GenBank/DDBJ databases">
        <title>Metagenomic analysis of a methanogenic consortium involved in long chain n-alkane degradation.</title>
        <authorList>
            <person name="Davidova I.A."/>
            <person name="Callaghan A.V."/>
            <person name="Wawrik B."/>
            <person name="Pruitt S."/>
            <person name="Marks C."/>
            <person name="Duncan K.E."/>
            <person name="Suflita J.M."/>
        </authorList>
    </citation>
    <scope>NUCLEOTIDE SEQUENCE [LARGE SCALE GENOMIC DNA]</scope>
    <source>
        <strain evidence="1 2">SPR</strain>
    </source>
</reference>
<proteinExistence type="predicted"/>
<protein>
    <submittedName>
        <fullName evidence="1">Uncharacterized protein</fullName>
    </submittedName>
</protein>